<dbReference type="Pfam" id="PF04138">
    <property type="entry name" value="GtrA_DPMS_TM"/>
    <property type="match status" value="1"/>
</dbReference>
<evidence type="ECO:0000256" key="1">
    <source>
        <dbReference type="ARBA" id="ARBA00004141"/>
    </source>
</evidence>
<dbReference type="PANTHER" id="PTHR38459:SF1">
    <property type="entry name" value="PROPHAGE BACTOPRENOL-LINKED GLUCOSE TRANSLOCASE HOMOLOG"/>
    <property type="match status" value="1"/>
</dbReference>
<keyword evidence="4 6" id="KW-1133">Transmembrane helix</keyword>
<dbReference type="RefSeq" id="WP_025548363.1">
    <property type="nucleotide sequence ID" value="NZ_BATN01000021.1"/>
</dbReference>
<protein>
    <submittedName>
        <fullName evidence="8">GtrA family protein</fullName>
    </submittedName>
</protein>
<name>A0A7M2GDA3_SPHSA</name>
<feature type="transmembrane region" description="Helical" evidence="6">
    <location>
        <begin position="12"/>
        <end position="34"/>
    </location>
</feature>
<comment type="similarity">
    <text evidence="2">Belongs to the GtrA family.</text>
</comment>
<evidence type="ECO:0000256" key="6">
    <source>
        <dbReference type="SAM" id="Phobius"/>
    </source>
</evidence>
<evidence type="ECO:0000256" key="3">
    <source>
        <dbReference type="ARBA" id="ARBA00022692"/>
    </source>
</evidence>
<evidence type="ECO:0000313" key="9">
    <source>
        <dbReference type="Proteomes" id="UP000593663"/>
    </source>
</evidence>
<feature type="transmembrane region" description="Helical" evidence="6">
    <location>
        <begin position="40"/>
        <end position="59"/>
    </location>
</feature>
<sequence>MRTELYGIGLREVCRFLAVGAASAALNTAIIVVLTELFGQPYLVSFAICFFLVNIFGFITNRSWTFRVKHSRWKWQFLRYFVLSFASLLLSMVISVVLVRQGIAYWIAVYASAALMAPVNFIAMRFASFGVSKRPAGALFQ</sequence>
<dbReference type="GO" id="GO:0000271">
    <property type="term" value="P:polysaccharide biosynthetic process"/>
    <property type="evidence" value="ECO:0007669"/>
    <property type="project" value="InterPro"/>
</dbReference>
<evidence type="ECO:0000256" key="4">
    <source>
        <dbReference type="ARBA" id="ARBA00022989"/>
    </source>
</evidence>
<accession>A0A7M2GDA3</accession>
<feature type="transmembrane region" description="Helical" evidence="6">
    <location>
        <begin position="105"/>
        <end position="124"/>
    </location>
</feature>
<keyword evidence="3 6" id="KW-0812">Transmembrane</keyword>
<comment type="subcellular location">
    <subcellularLocation>
        <location evidence="1">Membrane</location>
        <topology evidence="1">Multi-pass membrane protein</topology>
    </subcellularLocation>
</comment>
<evidence type="ECO:0000259" key="7">
    <source>
        <dbReference type="Pfam" id="PF04138"/>
    </source>
</evidence>
<feature type="domain" description="GtrA/DPMS transmembrane" evidence="7">
    <location>
        <begin position="15"/>
        <end position="129"/>
    </location>
</feature>
<dbReference type="EMBL" id="CP060035">
    <property type="protein sequence ID" value="QOT70686.1"/>
    <property type="molecule type" value="Genomic_DNA"/>
</dbReference>
<proteinExistence type="inferred from homology"/>
<dbReference type="GO" id="GO:0005886">
    <property type="term" value="C:plasma membrane"/>
    <property type="evidence" value="ECO:0007669"/>
    <property type="project" value="TreeGrafter"/>
</dbReference>
<evidence type="ECO:0000256" key="5">
    <source>
        <dbReference type="ARBA" id="ARBA00023136"/>
    </source>
</evidence>
<dbReference type="InterPro" id="IPR007267">
    <property type="entry name" value="GtrA_DPMS_TM"/>
</dbReference>
<dbReference type="AlphaFoldDB" id="A0A7M2GDA3"/>
<keyword evidence="5 6" id="KW-0472">Membrane</keyword>
<dbReference type="KEGG" id="sbar:H5V43_11140"/>
<evidence type="ECO:0000313" key="8">
    <source>
        <dbReference type="EMBL" id="QOT70686.1"/>
    </source>
</evidence>
<feature type="transmembrane region" description="Helical" evidence="6">
    <location>
        <begin position="80"/>
        <end position="99"/>
    </location>
</feature>
<organism evidence="8 9">
    <name type="scientific">Sphingobium fuliginis (strain ATCC 27551)</name>
    <dbReference type="NCBI Taxonomy" id="336203"/>
    <lineage>
        <taxon>Bacteria</taxon>
        <taxon>Pseudomonadati</taxon>
        <taxon>Pseudomonadota</taxon>
        <taxon>Alphaproteobacteria</taxon>
        <taxon>Sphingomonadales</taxon>
        <taxon>Sphingomonadaceae</taxon>
        <taxon>Sphingobium</taxon>
    </lineage>
</organism>
<dbReference type="InterPro" id="IPR051401">
    <property type="entry name" value="GtrA_CellWall_Glycosyl"/>
</dbReference>
<dbReference type="Proteomes" id="UP000593663">
    <property type="component" value="Chromosome 1"/>
</dbReference>
<dbReference type="PANTHER" id="PTHR38459">
    <property type="entry name" value="PROPHAGE BACTOPRENOL-LINKED GLUCOSE TRANSLOCASE HOMOLOG"/>
    <property type="match status" value="1"/>
</dbReference>
<evidence type="ECO:0000256" key="2">
    <source>
        <dbReference type="ARBA" id="ARBA00009399"/>
    </source>
</evidence>
<reference evidence="9" key="1">
    <citation type="submission" date="2020-08" db="EMBL/GenBank/DDBJ databases">
        <title>Complete genome sequence of Sphingobium barthaii strain KK22, a high-molecular-weight polycyclic aromatic hydrocarbon-degrading soil bacterium.</title>
        <authorList>
            <person name="Mori J.F."/>
            <person name="Kanaly R.A."/>
        </authorList>
    </citation>
    <scope>NUCLEOTIDE SEQUENCE [LARGE SCALE GENOMIC DNA]</scope>
    <source>
        <strain evidence="9">KK22</strain>
    </source>
</reference>
<gene>
    <name evidence="8" type="ORF">H5V43_11140</name>
</gene>